<evidence type="ECO:0000313" key="2">
    <source>
        <dbReference type="Proteomes" id="UP000772434"/>
    </source>
</evidence>
<sequence length="104" mass="11392">TSNGTNTLLTKARACDTGRGISVSQGPSSPLHLQYSPAAHRAVIVLKCASSFRPFNSVNDRWYKVEVEMLRPGTLLPSAATLSRDTKILYQNGAEQLQRYLLVS</sequence>
<protein>
    <submittedName>
        <fullName evidence="1">Uncharacterized protein</fullName>
    </submittedName>
</protein>
<dbReference type="Proteomes" id="UP000772434">
    <property type="component" value="Unassembled WGS sequence"/>
</dbReference>
<evidence type="ECO:0000313" key="1">
    <source>
        <dbReference type="EMBL" id="KAF9037431.1"/>
    </source>
</evidence>
<gene>
    <name evidence="1" type="ORF">BDP27DRAFT_1190478</name>
</gene>
<accession>A0A9P5P4X8</accession>
<dbReference type="OrthoDB" id="2794314at2759"/>
<feature type="non-terminal residue" evidence="1">
    <location>
        <position position="1"/>
    </location>
</feature>
<keyword evidence="2" id="KW-1185">Reference proteome</keyword>
<reference evidence="1" key="1">
    <citation type="submission" date="2020-11" db="EMBL/GenBank/DDBJ databases">
        <authorList>
            <consortium name="DOE Joint Genome Institute"/>
            <person name="Ahrendt S."/>
            <person name="Riley R."/>
            <person name="Andreopoulos W."/>
            <person name="Labutti K."/>
            <person name="Pangilinan J."/>
            <person name="Ruiz-Duenas F.J."/>
            <person name="Barrasa J.M."/>
            <person name="Sanchez-Garcia M."/>
            <person name="Camarero S."/>
            <person name="Miyauchi S."/>
            <person name="Serrano A."/>
            <person name="Linde D."/>
            <person name="Babiker R."/>
            <person name="Drula E."/>
            <person name="Ayuso-Fernandez I."/>
            <person name="Pacheco R."/>
            <person name="Padilla G."/>
            <person name="Ferreira P."/>
            <person name="Barriuso J."/>
            <person name="Kellner H."/>
            <person name="Castanera R."/>
            <person name="Alfaro M."/>
            <person name="Ramirez L."/>
            <person name="Pisabarro A.G."/>
            <person name="Kuo A."/>
            <person name="Tritt A."/>
            <person name="Lipzen A."/>
            <person name="He G."/>
            <person name="Yan M."/>
            <person name="Ng V."/>
            <person name="Cullen D."/>
            <person name="Martin F."/>
            <person name="Rosso M.-N."/>
            <person name="Henrissat B."/>
            <person name="Hibbett D."/>
            <person name="Martinez A.T."/>
            <person name="Grigoriev I.V."/>
        </authorList>
    </citation>
    <scope>NUCLEOTIDE SEQUENCE</scope>
    <source>
        <strain evidence="1">AH 40177</strain>
    </source>
</reference>
<name>A0A9P5P4X8_9AGAR</name>
<organism evidence="1 2">
    <name type="scientific">Rhodocollybia butyracea</name>
    <dbReference type="NCBI Taxonomy" id="206335"/>
    <lineage>
        <taxon>Eukaryota</taxon>
        <taxon>Fungi</taxon>
        <taxon>Dikarya</taxon>
        <taxon>Basidiomycota</taxon>
        <taxon>Agaricomycotina</taxon>
        <taxon>Agaricomycetes</taxon>
        <taxon>Agaricomycetidae</taxon>
        <taxon>Agaricales</taxon>
        <taxon>Marasmiineae</taxon>
        <taxon>Omphalotaceae</taxon>
        <taxon>Rhodocollybia</taxon>
    </lineage>
</organism>
<dbReference type="EMBL" id="JADNRY010000595">
    <property type="protein sequence ID" value="KAF9037431.1"/>
    <property type="molecule type" value="Genomic_DNA"/>
</dbReference>
<dbReference type="AlphaFoldDB" id="A0A9P5P4X8"/>
<comment type="caution">
    <text evidence="1">The sequence shown here is derived from an EMBL/GenBank/DDBJ whole genome shotgun (WGS) entry which is preliminary data.</text>
</comment>
<feature type="non-terminal residue" evidence="1">
    <location>
        <position position="104"/>
    </location>
</feature>
<proteinExistence type="predicted"/>